<dbReference type="EMBL" id="CP104064">
    <property type="protein sequence ID" value="WAH39023.1"/>
    <property type="molecule type" value="Genomic_DNA"/>
</dbReference>
<sequence>MIKRIPLKSDLALEVMWRQDRSLRVIVVAVFNDDKGYILDYYDTVREAKRAATHFYSCYRVAVEEGFTLIPGFFVHEGIGCGVNVAEGLAVEEPVEAFREVLRMLKAMRFQRSF</sequence>
<reference evidence="1" key="1">
    <citation type="submission" date="2022-08" db="EMBL/GenBank/DDBJ databases">
        <title>Alicyclobacillus dauci DSM2870, complete genome.</title>
        <authorList>
            <person name="Wang Q."/>
            <person name="Cai R."/>
            <person name="Wang Z."/>
        </authorList>
    </citation>
    <scope>NUCLEOTIDE SEQUENCE</scope>
    <source>
        <strain evidence="1">DSM 28700</strain>
    </source>
</reference>
<gene>
    <name evidence="1" type="ORF">NZD86_11335</name>
</gene>
<evidence type="ECO:0000313" key="2">
    <source>
        <dbReference type="Proteomes" id="UP001164803"/>
    </source>
</evidence>
<keyword evidence="2" id="KW-1185">Reference proteome</keyword>
<name>A0ABY6Z7Y4_9BACL</name>
<evidence type="ECO:0000313" key="1">
    <source>
        <dbReference type="EMBL" id="WAH39023.1"/>
    </source>
</evidence>
<dbReference type="RefSeq" id="WP_268046662.1">
    <property type="nucleotide sequence ID" value="NZ_CP104064.1"/>
</dbReference>
<proteinExistence type="predicted"/>
<organism evidence="1 2">
    <name type="scientific">Alicyclobacillus dauci</name>
    <dbReference type="NCBI Taxonomy" id="1475485"/>
    <lineage>
        <taxon>Bacteria</taxon>
        <taxon>Bacillati</taxon>
        <taxon>Bacillota</taxon>
        <taxon>Bacilli</taxon>
        <taxon>Bacillales</taxon>
        <taxon>Alicyclobacillaceae</taxon>
        <taxon>Alicyclobacillus</taxon>
    </lineage>
</organism>
<dbReference type="Proteomes" id="UP001164803">
    <property type="component" value="Chromosome"/>
</dbReference>
<accession>A0ABY6Z7Y4</accession>
<protein>
    <submittedName>
        <fullName evidence="1">Uncharacterized protein</fullName>
    </submittedName>
</protein>